<reference evidence="2" key="1">
    <citation type="submission" date="2016-10" db="EMBL/GenBank/DDBJ databases">
        <title>Genome sequence of Streptomyces malaysiense MUSC 136.</title>
        <authorList>
            <person name="Lee L.-H."/>
            <person name="Ser H.-L."/>
        </authorList>
    </citation>
    <scope>NUCLEOTIDE SEQUENCE [LARGE SCALE GENOMIC DNA]</scope>
    <source>
        <strain evidence="2">MUSC 136</strain>
    </source>
</reference>
<evidence type="ECO:0008006" key="4">
    <source>
        <dbReference type="Google" id="ProtNLM"/>
    </source>
</evidence>
<name>A0A1J4Q0A7_9ACTN</name>
<keyword evidence="3" id="KW-1185">Reference proteome</keyword>
<gene>
    <name evidence="2" type="ORF">VT52_019060</name>
</gene>
<dbReference type="EMBL" id="LBDA02000044">
    <property type="protein sequence ID" value="OIK25980.1"/>
    <property type="molecule type" value="Genomic_DNA"/>
</dbReference>
<dbReference type="InterPro" id="IPR009078">
    <property type="entry name" value="Ferritin-like_SF"/>
</dbReference>
<sequence>MTEPATRAADRTSTNPKERITMDDSGFSTLLARLSEKSRDEYYNPYTKFTWPDTVPEDQWWMNPDYLTVSGTGLIDDETTLKALARYETVNFFSLHVHGIRELMIEVARRIHTPDFAEYNEYLHHFIGEENAHMWFFAEFCHRYTGGIYPEAASPLRGEGFGNLWDDVIVFSRILIFEEIFDYYNSRMGKDQLIPDILREIHAAHHHDESRHVAFGKQLVKRLYDRALAADPDRREEIEKYVKDYMTYSVRSLYNPQIFRDCGVGNPLAVRREALSHPVREAFHVKLMTRVDRFFVAAGIFSTSWGTEHVSA</sequence>
<evidence type="ECO:0000256" key="1">
    <source>
        <dbReference type="SAM" id="MobiDB-lite"/>
    </source>
</evidence>
<dbReference type="Gene3D" id="1.10.620.20">
    <property type="entry name" value="Ribonucleotide Reductase, subunit A"/>
    <property type="match status" value="1"/>
</dbReference>
<evidence type="ECO:0000313" key="2">
    <source>
        <dbReference type="EMBL" id="OIK25980.1"/>
    </source>
</evidence>
<dbReference type="SUPFAM" id="SSF47240">
    <property type="entry name" value="Ferritin-like"/>
    <property type="match status" value="1"/>
</dbReference>
<accession>A0A1J4Q0A7</accession>
<dbReference type="InterPro" id="IPR012348">
    <property type="entry name" value="RNR-like"/>
</dbReference>
<proteinExistence type="predicted"/>
<dbReference type="Proteomes" id="UP000034838">
    <property type="component" value="Unassembled WGS sequence"/>
</dbReference>
<dbReference type="RefSeq" id="WP_063888385.1">
    <property type="nucleotide sequence ID" value="NZ_LBDA02000044.1"/>
</dbReference>
<comment type="caution">
    <text evidence="2">The sequence shown here is derived from an EMBL/GenBank/DDBJ whole genome shotgun (WGS) entry which is preliminary data.</text>
</comment>
<dbReference type="AlphaFoldDB" id="A0A1J4Q0A7"/>
<feature type="region of interest" description="Disordered" evidence="1">
    <location>
        <begin position="1"/>
        <end position="20"/>
    </location>
</feature>
<dbReference type="GO" id="GO:0016491">
    <property type="term" value="F:oxidoreductase activity"/>
    <property type="evidence" value="ECO:0007669"/>
    <property type="project" value="InterPro"/>
</dbReference>
<organism evidence="2 3">
    <name type="scientific">Streptomyces malaysiense</name>
    <dbReference type="NCBI Taxonomy" id="1428626"/>
    <lineage>
        <taxon>Bacteria</taxon>
        <taxon>Bacillati</taxon>
        <taxon>Actinomycetota</taxon>
        <taxon>Actinomycetes</taxon>
        <taxon>Kitasatosporales</taxon>
        <taxon>Streptomycetaceae</taxon>
        <taxon>Streptomyces</taxon>
    </lineage>
</organism>
<dbReference type="InterPro" id="IPR025859">
    <property type="entry name" value="AurF/CmlI"/>
</dbReference>
<evidence type="ECO:0000313" key="3">
    <source>
        <dbReference type="Proteomes" id="UP000034838"/>
    </source>
</evidence>
<protein>
    <recommendedName>
        <fullName evidence="4">AurF domain containing protein</fullName>
    </recommendedName>
</protein>
<dbReference type="Pfam" id="PF11583">
    <property type="entry name" value="AurF"/>
    <property type="match status" value="1"/>
</dbReference>